<reference evidence="3" key="1">
    <citation type="journal article" date="1999" name="Environ. Microbiol.">
        <title>Evidence for recent intergeneric transfer of a new tetracycline resistance gene, tet(W), isolated from Butyrivibrio fibrisolvens, and the occurrence of tet(O) in ruminal bacteria.</title>
        <authorList>
            <person name="Barbosa T.M."/>
            <person name="Scott K.P."/>
            <person name="Flint H.J."/>
        </authorList>
    </citation>
    <scope>NUCLEOTIDE SEQUENCE</scope>
    <source>
        <strain evidence="3">FB32</strain>
        <strain evidence="2">FB322</strain>
        <strain evidence="4">FB34</strain>
    </source>
</reference>
<dbReference type="PANTHER" id="PTHR11365:SF23">
    <property type="entry name" value="HYPOTHETICAL 5-OXOPROLINASE (EUROFUNG)-RELATED"/>
    <property type="match status" value="1"/>
</dbReference>
<dbReference type="GO" id="GO:0006749">
    <property type="term" value="P:glutathione metabolic process"/>
    <property type="evidence" value="ECO:0007669"/>
    <property type="project" value="TreeGrafter"/>
</dbReference>
<evidence type="ECO:0000313" key="3">
    <source>
        <dbReference type="EMBL" id="ABC18249.1"/>
    </source>
</evidence>
<proteinExistence type="predicted"/>
<gene>
    <name evidence="3" type="primary">hyd</name>
</gene>
<dbReference type="GO" id="GO:0005829">
    <property type="term" value="C:cytosol"/>
    <property type="evidence" value="ECO:0007669"/>
    <property type="project" value="TreeGrafter"/>
</dbReference>
<dbReference type="GO" id="GO:0017168">
    <property type="term" value="F:5-oxoprolinase (ATP-hydrolyzing) activity"/>
    <property type="evidence" value="ECO:0007669"/>
    <property type="project" value="TreeGrafter"/>
</dbReference>
<dbReference type="EMBL" id="DQ294295">
    <property type="protein sequence ID" value="ABC18244.1"/>
    <property type="molecule type" value="Genomic_DNA"/>
</dbReference>
<sequence>MKRMGVDVGGTFTDFIYVDDAGKIEVYKTSTTPENPSIGMMEGINAICDKLNLPHDAIDEIFHGTTIAKNMVLEHKGARAGMITTKGFRDIIHIARHKRPTNFSIVEDIPWQNAHVR</sequence>
<dbReference type="EMBL" id="DQ294297">
    <property type="protein sequence ID" value="ABC18254.1"/>
    <property type="molecule type" value="Genomic_DNA"/>
</dbReference>
<organism evidence="3">
    <name type="scientific">Selenomonas ruminantium</name>
    <dbReference type="NCBI Taxonomy" id="971"/>
    <lineage>
        <taxon>Bacteria</taxon>
        <taxon>Bacillati</taxon>
        <taxon>Bacillota</taxon>
        <taxon>Negativicutes</taxon>
        <taxon>Selenomonadales</taxon>
        <taxon>Selenomonadaceae</taxon>
        <taxon>Selenomonas</taxon>
    </lineage>
</organism>
<evidence type="ECO:0000259" key="1">
    <source>
        <dbReference type="Pfam" id="PF05378"/>
    </source>
</evidence>
<accession>Q2PYV6</accession>
<dbReference type="InterPro" id="IPR045079">
    <property type="entry name" value="Oxoprolinase-like"/>
</dbReference>
<dbReference type="Gene3D" id="3.30.420.40">
    <property type="match status" value="1"/>
</dbReference>
<dbReference type="Pfam" id="PF05378">
    <property type="entry name" value="Hydant_A_N"/>
    <property type="match status" value="1"/>
</dbReference>
<evidence type="ECO:0000313" key="4">
    <source>
        <dbReference type="EMBL" id="ABC18254.1"/>
    </source>
</evidence>
<dbReference type="PANTHER" id="PTHR11365">
    <property type="entry name" value="5-OXOPROLINASE RELATED"/>
    <property type="match status" value="1"/>
</dbReference>
<reference evidence="3" key="2">
    <citation type="journal article" date="2006" name="Antimicrob. Agents Chemother.">
        <title>Comparative analysis of sequences flanking tet(W) resistance genes in multiple species of gut bacteria.</title>
        <authorList>
            <person name="Kazimierczak K.A."/>
            <person name="Flint H.J."/>
            <person name="Scott K.P."/>
        </authorList>
    </citation>
    <scope>NUCLEOTIDE SEQUENCE</scope>
    <source>
        <strain evidence="3">FB32</strain>
        <strain evidence="2">FB322</strain>
        <strain evidence="4">FB34</strain>
    </source>
</reference>
<protein>
    <submittedName>
        <fullName evidence="3">DL-hydantoinase-like protein</fullName>
    </submittedName>
</protein>
<dbReference type="SUPFAM" id="SSF53067">
    <property type="entry name" value="Actin-like ATPase domain"/>
    <property type="match status" value="1"/>
</dbReference>
<feature type="domain" description="Hydantoinase/oxoprolinase N-terminal" evidence="1">
    <location>
        <begin position="3"/>
        <end position="108"/>
    </location>
</feature>
<name>Q2PYV6_SELRU</name>
<dbReference type="InterPro" id="IPR043129">
    <property type="entry name" value="ATPase_NBD"/>
</dbReference>
<dbReference type="AlphaFoldDB" id="Q2PYV6"/>
<evidence type="ECO:0000313" key="2">
    <source>
        <dbReference type="EMBL" id="ABC18244.1"/>
    </source>
</evidence>
<dbReference type="EMBL" id="DQ294296">
    <property type="protein sequence ID" value="ABC18249.1"/>
    <property type="molecule type" value="Genomic_DNA"/>
</dbReference>
<dbReference type="InterPro" id="IPR008040">
    <property type="entry name" value="Hydant_A_N"/>
</dbReference>